<name>A0A376VXJ7_ECOLX</name>
<gene>
    <name evidence="1" type="ORF">NCTC9081_01461</name>
</gene>
<protein>
    <submittedName>
        <fullName evidence="1">Uncharacterized protein</fullName>
    </submittedName>
</protein>
<accession>A0A376VXJ7</accession>
<dbReference type="Proteomes" id="UP000254716">
    <property type="component" value="Unassembled WGS sequence"/>
</dbReference>
<sequence length="88" mass="9699">MKPVVKTPDFQAMSHQIVGYIQMVAASHDGQPMGYVLLTTKGSQPKESSKEEKSVVELSGLRGVFPRGEYLQLDKQLLQALSAHQTDL</sequence>
<dbReference type="AlphaFoldDB" id="A0A376VXJ7"/>
<proteinExistence type="predicted"/>
<organism evidence="1 2">
    <name type="scientific">Escherichia coli</name>
    <dbReference type="NCBI Taxonomy" id="562"/>
    <lineage>
        <taxon>Bacteria</taxon>
        <taxon>Pseudomonadati</taxon>
        <taxon>Pseudomonadota</taxon>
        <taxon>Gammaproteobacteria</taxon>
        <taxon>Enterobacterales</taxon>
        <taxon>Enterobacteriaceae</taxon>
        <taxon>Escherichia</taxon>
    </lineage>
</organism>
<reference evidence="1 2" key="1">
    <citation type="submission" date="2018-06" db="EMBL/GenBank/DDBJ databases">
        <authorList>
            <consortium name="Pathogen Informatics"/>
            <person name="Doyle S."/>
        </authorList>
    </citation>
    <scope>NUCLEOTIDE SEQUENCE [LARGE SCALE GENOMIC DNA]</scope>
    <source>
        <strain evidence="1 2">NCTC9081</strain>
    </source>
</reference>
<evidence type="ECO:0000313" key="2">
    <source>
        <dbReference type="Proteomes" id="UP000254716"/>
    </source>
</evidence>
<dbReference type="EMBL" id="UGCV01000008">
    <property type="protein sequence ID" value="STJ16085.1"/>
    <property type="molecule type" value="Genomic_DNA"/>
</dbReference>
<evidence type="ECO:0000313" key="1">
    <source>
        <dbReference type="EMBL" id="STJ16085.1"/>
    </source>
</evidence>